<dbReference type="Bgee" id="ENSMMUG00000057458">
    <property type="expression patterns" value="Expressed in adult mammalian kidney"/>
</dbReference>
<reference evidence="2" key="3">
    <citation type="submission" date="2025-08" db="UniProtKB">
        <authorList>
            <consortium name="Ensembl"/>
        </authorList>
    </citation>
    <scope>IDENTIFICATION</scope>
    <source>
        <strain evidence="2">17573</strain>
    </source>
</reference>
<evidence type="ECO:0000313" key="3">
    <source>
        <dbReference type="Proteomes" id="UP000006718"/>
    </source>
</evidence>
<feature type="signal peptide" evidence="1">
    <location>
        <begin position="1"/>
        <end position="21"/>
    </location>
</feature>
<organism evidence="2 3">
    <name type="scientific">Macaca mulatta</name>
    <name type="common">Rhesus macaque</name>
    <dbReference type="NCBI Taxonomy" id="9544"/>
    <lineage>
        <taxon>Eukaryota</taxon>
        <taxon>Metazoa</taxon>
        <taxon>Chordata</taxon>
        <taxon>Craniata</taxon>
        <taxon>Vertebrata</taxon>
        <taxon>Euteleostomi</taxon>
        <taxon>Mammalia</taxon>
        <taxon>Eutheria</taxon>
        <taxon>Euarchontoglires</taxon>
        <taxon>Primates</taxon>
        <taxon>Haplorrhini</taxon>
        <taxon>Catarrhini</taxon>
        <taxon>Cercopithecidae</taxon>
        <taxon>Cercopithecinae</taxon>
        <taxon>Macaca</taxon>
    </lineage>
</organism>
<reference evidence="3" key="1">
    <citation type="journal article" date="2007" name="Science">
        <title>Evolutionary and biomedical insights from the rhesus macaque genome.</title>
        <authorList>
            <person name="Gibbs R.A."/>
            <person name="Rogers J."/>
            <person name="Katze M.G."/>
            <person name="Bumgarner R."/>
            <person name="Weinstock G.M."/>
            <person name="Mardis E.R."/>
            <person name="Remington K.A."/>
            <person name="Strausberg R.L."/>
            <person name="Venter J.C."/>
            <person name="Wilson R.K."/>
            <person name="Batzer M.A."/>
            <person name="Bustamante C.D."/>
            <person name="Eichler E.E."/>
            <person name="Hahn M.W."/>
            <person name="Hardison R.C."/>
            <person name="Makova K.D."/>
            <person name="Miller W."/>
            <person name="Milosavljevic A."/>
            <person name="Palermo R.E."/>
            <person name="Siepel A."/>
            <person name="Sikela J.M."/>
            <person name="Attaway T."/>
            <person name="Bell S."/>
            <person name="Bernard K.E."/>
            <person name="Buhay C.J."/>
            <person name="Chandrabose M.N."/>
            <person name="Dao M."/>
            <person name="Davis C."/>
            <person name="Delehaunty K.D."/>
            <person name="Ding Y."/>
            <person name="Dinh H.H."/>
            <person name="Dugan-Rocha S."/>
            <person name="Fulton L.A."/>
            <person name="Gabisi R.A."/>
            <person name="Garner T.T."/>
            <person name="Godfrey J."/>
            <person name="Hawes A.C."/>
            <person name="Hernandez J."/>
            <person name="Hines S."/>
            <person name="Holder M."/>
            <person name="Hume J."/>
            <person name="Jhangiani S.N."/>
            <person name="Joshi V."/>
            <person name="Khan Z.M."/>
            <person name="Kirkness E.F."/>
            <person name="Cree A."/>
            <person name="Fowler R.G."/>
            <person name="Lee S."/>
            <person name="Lewis L.R."/>
            <person name="Li Z."/>
            <person name="Liu Y.-S."/>
            <person name="Moore S.M."/>
            <person name="Muzny D."/>
            <person name="Nazareth L.V."/>
            <person name="Ngo D.N."/>
            <person name="Okwuonu G.O."/>
            <person name="Pai G."/>
            <person name="Parker D."/>
            <person name="Paul H.A."/>
            <person name="Pfannkoch C."/>
            <person name="Pohl C.S."/>
            <person name="Rogers Y.-H.C."/>
            <person name="Ruiz S.J."/>
            <person name="Sabo A."/>
            <person name="Santibanez J."/>
            <person name="Schneider B.W."/>
            <person name="Smith S.M."/>
            <person name="Sodergren E."/>
            <person name="Svatek A.F."/>
            <person name="Utterback T.R."/>
            <person name="Vattathil S."/>
            <person name="Warren W."/>
            <person name="White C.S."/>
            <person name="Chinwalla A.T."/>
            <person name="Feng Y."/>
            <person name="Halpern A.L."/>
            <person name="Hillier L.W."/>
            <person name="Huang X."/>
            <person name="Minx P."/>
            <person name="Nelson J.O."/>
            <person name="Pepin K.H."/>
            <person name="Qin X."/>
            <person name="Sutton G.G."/>
            <person name="Venter E."/>
            <person name="Walenz B.P."/>
            <person name="Wallis J.W."/>
            <person name="Worley K.C."/>
            <person name="Yang S.-P."/>
            <person name="Jones S.M."/>
            <person name="Marra M.A."/>
            <person name="Rocchi M."/>
            <person name="Schein J.E."/>
            <person name="Baertsch R."/>
            <person name="Clarke L."/>
            <person name="Csuros M."/>
            <person name="Glasscock J."/>
            <person name="Harris R.A."/>
            <person name="Havlak P."/>
            <person name="Jackson A.R."/>
            <person name="Jiang H."/>
            <person name="Liu Y."/>
            <person name="Messina D.N."/>
            <person name="Shen Y."/>
            <person name="Song H.X.-Z."/>
            <person name="Wylie T."/>
            <person name="Zhang L."/>
            <person name="Birney E."/>
            <person name="Han K."/>
            <person name="Konkel M.K."/>
            <person name="Lee J."/>
            <person name="Smit A.F.A."/>
            <person name="Ullmer B."/>
            <person name="Wang H."/>
            <person name="Xing J."/>
            <person name="Burhans R."/>
            <person name="Cheng Z."/>
            <person name="Karro J.E."/>
            <person name="Ma J."/>
            <person name="Raney B."/>
            <person name="She X."/>
            <person name="Cox M.J."/>
            <person name="Demuth J.P."/>
            <person name="Dumas L.J."/>
            <person name="Han S.-G."/>
            <person name="Hopkins J."/>
            <person name="Karimpour-Fard A."/>
            <person name="Kim Y.H."/>
            <person name="Pollack J.R."/>
            <person name="Vinar T."/>
            <person name="Addo-Quaye C."/>
            <person name="Degenhardt J."/>
            <person name="Denby A."/>
            <person name="Hubisz M.J."/>
            <person name="Indap A."/>
            <person name="Kosiol C."/>
            <person name="Lahn B.T."/>
            <person name="Lawson H.A."/>
            <person name="Marklein A."/>
            <person name="Nielsen R."/>
            <person name="Vallender E.J."/>
            <person name="Clark A.G."/>
            <person name="Ferguson B."/>
            <person name="Hernandez R.D."/>
            <person name="Hirani K."/>
            <person name="Kehrer-Sawatzki H."/>
            <person name="Kolb J."/>
            <person name="Patil S."/>
            <person name="Pu L.-L."/>
            <person name="Ren Y."/>
            <person name="Smith D.G."/>
            <person name="Wheeler D.A."/>
            <person name="Schenck I."/>
            <person name="Ball E.V."/>
            <person name="Chen R."/>
            <person name="Cooper D.N."/>
            <person name="Giardine B."/>
            <person name="Hsu F."/>
            <person name="Kent W.J."/>
            <person name="Lesk A."/>
            <person name="Nelson D.L."/>
            <person name="O'brien W.E."/>
            <person name="Pruefer K."/>
            <person name="Stenson P.D."/>
            <person name="Wallace J.C."/>
            <person name="Ke H."/>
            <person name="Liu X.-M."/>
            <person name="Wang P."/>
            <person name="Xiang A.P."/>
            <person name="Yang F."/>
            <person name="Barber G.P."/>
            <person name="Haussler D."/>
            <person name="Karolchik D."/>
            <person name="Kern A.D."/>
            <person name="Kuhn R.M."/>
            <person name="Smith K.E."/>
            <person name="Zwieg A.S."/>
        </authorList>
    </citation>
    <scope>NUCLEOTIDE SEQUENCE [LARGE SCALE GENOMIC DNA]</scope>
    <source>
        <strain evidence="3">17573</strain>
    </source>
</reference>
<dbReference type="InParanoid" id="A0A5F7ZTW1"/>
<feature type="chain" id="PRO_5023833355" description="Secreted protein" evidence="1">
    <location>
        <begin position="22"/>
        <end position="111"/>
    </location>
</feature>
<keyword evidence="1" id="KW-0732">Signal</keyword>
<dbReference type="OMA" id="LRWHFAL"/>
<dbReference type="AlphaFoldDB" id="A0A5F7ZTW1"/>
<dbReference type="GeneTree" id="ENSGT00940000164709"/>
<dbReference type="Proteomes" id="UP000006718">
    <property type="component" value="Chromosome 16"/>
</dbReference>
<sequence length="111" mass="12388">MLARMIPFFFLRWHFALVAQAGVQWRDLGSLQPPPRGFKRFCCLSLPSSWDYRHVPPRPVNFLCVFLAEMGFHHVVQAGLGLLTSGDPPASASQSAGIMGMIHCAWPSLCF</sequence>
<protein>
    <recommendedName>
        <fullName evidence="4">Secreted protein</fullName>
    </recommendedName>
</protein>
<evidence type="ECO:0000313" key="2">
    <source>
        <dbReference type="Ensembl" id="ENSMMUP00000068078.1"/>
    </source>
</evidence>
<proteinExistence type="predicted"/>
<dbReference type="Ensembl" id="ENSMMUT00000081799.1">
    <property type="protein sequence ID" value="ENSMMUP00000068078.1"/>
    <property type="gene ID" value="ENSMMUG00000057458.1"/>
</dbReference>
<evidence type="ECO:0000256" key="1">
    <source>
        <dbReference type="SAM" id="SignalP"/>
    </source>
</evidence>
<dbReference type="PANTHER" id="PTHR46254">
    <property type="entry name" value="PROTEIN GVQW1-RELATED"/>
    <property type="match status" value="1"/>
</dbReference>
<dbReference type="PRINTS" id="PR02045">
    <property type="entry name" value="F138DOMAIN"/>
</dbReference>
<dbReference type="PANTHER" id="PTHR46254:SF3">
    <property type="entry name" value="SECRETED PROTEIN"/>
    <property type="match status" value="1"/>
</dbReference>
<reference evidence="2" key="4">
    <citation type="submission" date="2025-09" db="UniProtKB">
        <authorList>
            <consortium name="Ensembl"/>
        </authorList>
    </citation>
    <scope>IDENTIFICATION</scope>
    <source>
        <strain evidence="2">17573</strain>
    </source>
</reference>
<dbReference type="VEuPathDB" id="HostDB:ENSMMUG00000057458"/>
<keyword evidence="3" id="KW-1185">Reference proteome</keyword>
<name>A0A5F7ZTW1_MACMU</name>
<reference evidence="2" key="2">
    <citation type="submission" date="2019-01" db="EMBL/GenBank/DDBJ databases">
        <authorList>
            <person name="Graves T."/>
            <person name="Eichler E.E."/>
            <person name="Wilson R.K."/>
        </authorList>
    </citation>
    <scope>NUCLEOTIDE SEQUENCE [LARGE SCALE GENOMIC DNA]</scope>
    <source>
        <strain evidence="2">17573</strain>
    </source>
</reference>
<accession>A0A5F7ZTW1</accession>
<evidence type="ECO:0008006" key="4">
    <source>
        <dbReference type="Google" id="ProtNLM"/>
    </source>
</evidence>